<name>A0A139ATA2_GONPJ</name>
<dbReference type="AlphaFoldDB" id="A0A139ATA2"/>
<dbReference type="EMBL" id="KQ965737">
    <property type="protein sequence ID" value="KXS19952.1"/>
    <property type="molecule type" value="Genomic_DNA"/>
</dbReference>
<accession>A0A139ATA2</accession>
<evidence type="ECO:0000313" key="1">
    <source>
        <dbReference type="EMBL" id="KXS19952.1"/>
    </source>
</evidence>
<reference evidence="1 2" key="1">
    <citation type="journal article" date="2015" name="Genome Biol. Evol.">
        <title>Phylogenomic analyses indicate that early fungi evolved digesting cell walls of algal ancestors of land plants.</title>
        <authorList>
            <person name="Chang Y."/>
            <person name="Wang S."/>
            <person name="Sekimoto S."/>
            <person name="Aerts A.L."/>
            <person name="Choi C."/>
            <person name="Clum A."/>
            <person name="LaButti K.M."/>
            <person name="Lindquist E.A."/>
            <person name="Yee Ngan C."/>
            <person name="Ohm R.A."/>
            <person name="Salamov A.A."/>
            <person name="Grigoriev I.V."/>
            <person name="Spatafora J.W."/>
            <person name="Berbee M.L."/>
        </authorList>
    </citation>
    <scope>NUCLEOTIDE SEQUENCE [LARGE SCALE GENOMIC DNA]</scope>
    <source>
        <strain evidence="1 2">JEL478</strain>
    </source>
</reference>
<dbReference type="Proteomes" id="UP000070544">
    <property type="component" value="Unassembled WGS sequence"/>
</dbReference>
<proteinExistence type="predicted"/>
<gene>
    <name evidence="1" type="ORF">M427DRAFT_433807</name>
</gene>
<keyword evidence="2" id="KW-1185">Reference proteome</keyword>
<evidence type="ECO:0000313" key="2">
    <source>
        <dbReference type="Proteomes" id="UP000070544"/>
    </source>
</evidence>
<protein>
    <submittedName>
        <fullName evidence="1">Uncharacterized protein</fullName>
    </submittedName>
</protein>
<sequence>MRHCNGVFERRINFNQCLLCGTTTSFMFCDEDDEAFSVRASDIALSTGILTEEIRSSHWRSRVSETLFYYLLAWEVAVERFASHWLEKEFTDSVCSPRLNPTAFDNAVMQIVTILEHTRDEFQMRQMNGAWHGLLLEIRATELARKWELFQRRAEFPSWCPAPPPNPPPGFACPLECENGMSWARWPTKFKQFCQLGDITFDECREWWIAFHERKREKAQQTASVSTN</sequence>
<organism evidence="1 2">
    <name type="scientific">Gonapodya prolifera (strain JEL478)</name>
    <name type="common">Monoblepharis prolifera</name>
    <dbReference type="NCBI Taxonomy" id="1344416"/>
    <lineage>
        <taxon>Eukaryota</taxon>
        <taxon>Fungi</taxon>
        <taxon>Fungi incertae sedis</taxon>
        <taxon>Chytridiomycota</taxon>
        <taxon>Chytridiomycota incertae sedis</taxon>
        <taxon>Monoblepharidomycetes</taxon>
        <taxon>Monoblepharidales</taxon>
        <taxon>Gonapodyaceae</taxon>
        <taxon>Gonapodya</taxon>
    </lineage>
</organism>